<dbReference type="AlphaFoldDB" id="A0A164FNT7"/>
<dbReference type="OrthoDB" id="4189at2759"/>
<sequence length="119" mass="13452">MDELLKREGLKPVLDVLSTYVPSTQEPSNQSTPDSSLVQSPLMTRKIRKKPQLTKVSVQTTDIPPKEIVTYAKQTQTVASPERGAHQVDYYGESLFFVFFHCFIFLAFSCDATCTYVIK</sequence>
<dbReference type="STRING" id="35525.A0A164FNT7"/>
<evidence type="ECO:0000313" key="3">
    <source>
        <dbReference type="EMBL" id="KZR97983.1"/>
    </source>
</evidence>
<dbReference type="InterPro" id="IPR025956">
    <property type="entry name" value="DYNC1I1/DYNC1I2"/>
</dbReference>
<keyword evidence="2" id="KW-0472">Membrane</keyword>
<name>A0A164FNT7_9CRUS</name>
<reference evidence="3 4" key="1">
    <citation type="submission" date="2016-03" db="EMBL/GenBank/DDBJ databases">
        <title>EvidentialGene: Evidence-directed Construction of Genes on Genomes.</title>
        <authorList>
            <person name="Gilbert D.G."/>
            <person name="Choi J.-H."/>
            <person name="Mockaitis K."/>
            <person name="Colbourne J."/>
            <person name="Pfrender M."/>
        </authorList>
    </citation>
    <scope>NUCLEOTIDE SEQUENCE [LARGE SCALE GENOMIC DNA]</scope>
    <source>
        <strain evidence="3 4">Xinb3</strain>
        <tissue evidence="3">Complete organism</tissue>
    </source>
</reference>
<dbReference type="GO" id="GO:0005868">
    <property type="term" value="C:cytoplasmic dynein complex"/>
    <property type="evidence" value="ECO:0007669"/>
    <property type="project" value="InterPro"/>
</dbReference>
<protein>
    <submittedName>
        <fullName evidence="3">Putative Cytoplasmic dynein 1 intermediate chain</fullName>
    </submittedName>
</protein>
<evidence type="ECO:0000256" key="1">
    <source>
        <dbReference type="SAM" id="MobiDB-lite"/>
    </source>
</evidence>
<dbReference type="GO" id="GO:0007018">
    <property type="term" value="P:microtubule-based movement"/>
    <property type="evidence" value="ECO:0007669"/>
    <property type="project" value="InterPro"/>
</dbReference>
<proteinExistence type="predicted"/>
<keyword evidence="4" id="KW-1185">Reference proteome</keyword>
<keyword evidence="2" id="KW-0812">Transmembrane</keyword>
<keyword evidence="2" id="KW-1133">Transmembrane helix</keyword>
<evidence type="ECO:0000256" key="2">
    <source>
        <dbReference type="SAM" id="Phobius"/>
    </source>
</evidence>
<dbReference type="Pfam" id="PF11540">
    <property type="entry name" value="Dynein_IC2"/>
    <property type="match status" value="1"/>
</dbReference>
<feature type="region of interest" description="Disordered" evidence="1">
    <location>
        <begin position="22"/>
        <end position="41"/>
    </location>
</feature>
<dbReference type="EMBL" id="LRGB01019063">
    <property type="protein sequence ID" value="KZR97983.1"/>
    <property type="molecule type" value="Genomic_DNA"/>
</dbReference>
<evidence type="ECO:0000313" key="4">
    <source>
        <dbReference type="Proteomes" id="UP000076858"/>
    </source>
</evidence>
<organism evidence="3 4">
    <name type="scientific">Daphnia magna</name>
    <dbReference type="NCBI Taxonomy" id="35525"/>
    <lineage>
        <taxon>Eukaryota</taxon>
        <taxon>Metazoa</taxon>
        <taxon>Ecdysozoa</taxon>
        <taxon>Arthropoda</taxon>
        <taxon>Crustacea</taxon>
        <taxon>Branchiopoda</taxon>
        <taxon>Diplostraca</taxon>
        <taxon>Cladocera</taxon>
        <taxon>Anomopoda</taxon>
        <taxon>Daphniidae</taxon>
        <taxon>Daphnia</taxon>
    </lineage>
</organism>
<dbReference type="Proteomes" id="UP000076858">
    <property type="component" value="Unassembled WGS sequence"/>
</dbReference>
<gene>
    <name evidence="3" type="ORF">APZ42_006837</name>
</gene>
<accession>A0A164FNT7</accession>
<comment type="caution">
    <text evidence="3">The sequence shown here is derived from an EMBL/GenBank/DDBJ whole genome shotgun (WGS) entry which is preliminary data.</text>
</comment>
<feature type="transmembrane region" description="Helical" evidence="2">
    <location>
        <begin position="95"/>
        <end position="118"/>
    </location>
</feature>